<keyword evidence="5" id="KW-0560">Oxidoreductase</keyword>
<dbReference type="Gene3D" id="3.50.50.60">
    <property type="entry name" value="FAD/NAD(P)-binding domain"/>
    <property type="match status" value="2"/>
</dbReference>
<comment type="similarity">
    <text evidence="2">Belongs to the class-III pyridine nucleotide-disulfide oxidoreductase family.</text>
</comment>
<accession>A0A139AVH1</accession>
<dbReference type="Pfam" id="PF07992">
    <property type="entry name" value="Pyr_redox_2"/>
    <property type="match status" value="1"/>
</dbReference>
<dbReference type="InterPro" id="IPR036188">
    <property type="entry name" value="FAD/NAD-bd_sf"/>
</dbReference>
<dbReference type="SUPFAM" id="SSF55424">
    <property type="entry name" value="FAD/NAD-linked reductases, dimerisation (C-terminal) domain"/>
    <property type="match status" value="1"/>
</dbReference>
<dbReference type="STRING" id="1344416.A0A139AVH1"/>
<dbReference type="InterPro" id="IPR001763">
    <property type="entry name" value="Rhodanese-like_dom"/>
</dbReference>
<dbReference type="PANTHER" id="PTHR43429">
    <property type="entry name" value="PYRIDINE NUCLEOTIDE-DISULFIDE OXIDOREDUCTASE DOMAIN-CONTAINING"/>
    <property type="match status" value="1"/>
</dbReference>
<dbReference type="GO" id="GO:0016491">
    <property type="term" value="F:oxidoreductase activity"/>
    <property type="evidence" value="ECO:0007669"/>
    <property type="project" value="UniProtKB-KW"/>
</dbReference>
<evidence type="ECO:0000256" key="1">
    <source>
        <dbReference type="ARBA" id="ARBA00001974"/>
    </source>
</evidence>
<dbReference type="OMA" id="YSPCAIP"/>
<dbReference type="EMBL" id="KQ965735">
    <property type="protein sequence ID" value="KXS20475.1"/>
    <property type="molecule type" value="Genomic_DNA"/>
</dbReference>
<keyword evidence="9" id="KW-1185">Reference proteome</keyword>
<dbReference type="InterPro" id="IPR050260">
    <property type="entry name" value="FAD-bd_OxRdtase"/>
</dbReference>
<protein>
    <submittedName>
        <fullName evidence="8">Putative pyridine nucleotide-disulfide oxidoreductase</fullName>
    </submittedName>
</protein>
<name>A0A139AVH1_GONPJ</name>
<dbReference type="PRINTS" id="PR00411">
    <property type="entry name" value="PNDRDTASEI"/>
</dbReference>
<evidence type="ECO:0000313" key="9">
    <source>
        <dbReference type="Proteomes" id="UP000070544"/>
    </source>
</evidence>
<dbReference type="InterPro" id="IPR004099">
    <property type="entry name" value="Pyr_nucl-diS_OxRdtase_dimer"/>
</dbReference>
<evidence type="ECO:0000256" key="4">
    <source>
        <dbReference type="ARBA" id="ARBA00022827"/>
    </source>
</evidence>
<sequence>MFEKGPYISFSNCGLPYYIGGLVENRDKLFLSDPASLAARYNINARTSCEVFSIDRAAKSLVVKDLTQNQDVEQHYDKLILCPGATAIVPPILGARAANVFTLKTVPDADAILSWLRHLPDAASGKNRVVVVGAGFIGLEAAEQLFRGGADVTVVEKTDQVLPVFDRDMAAFVSNNLVSKGVNVVLDDGVEEVFTEKLGQSEVAKEIKLTSGKALPCDLVILSIGVRPETQLASECGLQLSPTKGIIVDEYCRTSDPNIYACGDATDIVNLVTGNRQQFALAGPANRMGRVAGSNAASTDHATFRGALGTCIVECLGVAAGMTGITEKACKRDGIPYNVAVVHQQHHTGVYPGANMMHIKTLSDSSTGRLLGAQIVGGPHGVDKRIDVFATALHARMTVDDVEELDLAYAPQFASAKDPVHMAAFVAANQHAGLVNEMPLPDVLARIASVPQSDRPSQFQLLDVRGKDEWGRDGVPDVPGCSWIHVPVNSLRAYLDSTKCSLDPRKETYVLCQSGLRSYLAARVLVGRGFTTVWNVRGGFMMVPGEKRRAEVDG</sequence>
<evidence type="ECO:0000256" key="5">
    <source>
        <dbReference type="ARBA" id="ARBA00023002"/>
    </source>
</evidence>
<evidence type="ECO:0000256" key="2">
    <source>
        <dbReference type="ARBA" id="ARBA00009130"/>
    </source>
</evidence>
<dbReference type="PRINTS" id="PR00368">
    <property type="entry name" value="FADPNR"/>
</dbReference>
<dbReference type="AlphaFoldDB" id="A0A139AVH1"/>
<keyword evidence="4" id="KW-0274">FAD</keyword>
<dbReference type="Proteomes" id="UP000070544">
    <property type="component" value="Unassembled WGS sequence"/>
</dbReference>
<dbReference type="PROSITE" id="PS50206">
    <property type="entry name" value="RHODANESE_3"/>
    <property type="match status" value="1"/>
</dbReference>
<dbReference type="PANTHER" id="PTHR43429:SF1">
    <property type="entry name" value="NAD(P)H SULFUR OXIDOREDUCTASE (COA-DEPENDENT)"/>
    <property type="match status" value="1"/>
</dbReference>
<evidence type="ECO:0000313" key="8">
    <source>
        <dbReference type="EMBL" id="KXS20475.1"/>
    </source>
</evidence>
<organism evidence="8 9">
    <name type="scientific">Gonapodya prolifera (strain JEL478)</name>
    <name type="common">Monoblepharis prolifera</name>
    <dbReference type="NCBI Taxonomy" id="1344416"/>
    <lineage>
        <taxon>Eukaryota</taxon>
        <taxon>Fungi</taxon>
        <taxon>Fungi incertae sedis</taxon>
        <taxon>Chytridiomycota</taxon>
        <taxon>Chytridiomycota incertae sedis</taxon>
        <taxon>Monoblepharidomycetes</taxon>
        <taxon>Monoblepharidales</taxon>
        <taxon>Gonapodyaceae</taxon>
        <taxon>Gonapodya</taxon>
    </lineage>
</organism>
<proteinExistence type="inferred from homology"/>
<dbReference type="SUPFAM" id="SSF52821">
    <property type="entry name" value="Rhodanese/Cell cycle control phosphatase"/>
    <property type="match status" value="1"/>
</dbReference>
<evidence type="ECO:0000256" key="3">
    <source>
        <dbReference type="ARBA" id="ARBA00022630"/>
    </source>
</evidence>
<dbReference type="OrthoDB" id="432169at2759"/>
<dbReference type="Pfam" id="PF00581">
    <property type="entry name" value="Rhodanese"/>
    <property type="match status" value="1"/>
</dbReference>
<reference evidence="8 9" key="1">
    <citation type="journal article" date="2015" name="Genome Biol. Evol.">
        <title>Phylogenomic analyses indicate that early fungi evolved digesting cell walls of algal ancestors of land plants.</title>
        <authorList>
            <person name="Chang Y."/>
            <person name="Wang S."/>
            <person name="Sekimoto S."/>
            <person name="Aerts A.L."/>
            <person name="Choi C."/>
            <person name="Clum A."/>
            <person name="LaButti K.M."/>
            <person name="Lindquist E.A."/>
            <person name="Yee Ngan C."/>
            <person name="Ohm R.A."/>
            <person name="Salamov A.A."/>
            <person name="Grigoriev I.V."/>
            <person name="Spatafora J.W."/>
            <person name="Berbee M.L."/>
        </authorList>
    </citation>
    <scope>NUCLEOTIDE SEQUENCE [LARGE SCALE GENOMIC DNA]</scope>
    <source>
        <strain evidence="8 9">JEL478</strain>
    </source>
</reference>
<comment type="cofactor">
    <cofactor evidence="1">
        <name>FAD</name>
        <dbReference type="ChEBI" id="CHEBI:57692"/>
    </cofactor>
</comment>
<dbReference type="Gene3D" id="3.40.250.10">
    <property type="entry name" value="Rhodanese-like domain"/>
    <property type="match status" value="1"/>
</dbReference>
<gene>
    <name evidence="8" type="ORF">M427DRAFT_119637</name>
</gene>
<evidence type="ECO:0000259" key="7">
    <source>
        <dbReference type="PROSITE" id="PS50206"/>
    </source>
</evidence>
<keyword evidence="6" id="KW-0676">Redox-active center</keyword>
<dbReference type="InterPro" id="IPR036873">
    <property type="entry name" value="Rhodanese-like_dom_sf"/>
</dbReference>
<dbReference type="InterPro" id="IPR016156">
    <property type="entry name" value="FAD/NAD-linked_Rdtase_dimer_sf"/>
</dbReference>
<evidence type="ECO:0000256" key="6">
    <source>
        <dbReference type="ARBA" id="ARBA00023284"/>
    </source>
</evidence>
<keyword evidence="3" id="KW-0285">Flavoprotein</keyword>
<dbReference type="Pfam" id="PF02852">
    <property type="entry name" value="Pyr_redox_dim"/>
    <property type="match status" value="1"/>
</dbReference>
<feature type="domain" description="Rhodanese" evidence="7">
    <location>
        <begin position="455"/>
        <end position="552"/>
    </location>
</feature>
<dbReference type="SUPFAM" id="SSF51905">
    <property type="entry name" value="FAD/NAD(P)-binding domain"/>
    <property type="match status" value="2"/>
</dbReference>
<dbReference type="InterPro" id="IPR023753">
    <property type="entry name" value="FAD/NAD-binding_dom"/>
</dbReference>
<dbReference type="SMART" id="SM00450">
    <property type="entry name" value="RHOD"/>
    <property type="match status" value="1"/>
</dbReference>